<sequence>MTTLDAAPSPAAHPAPTYSIAETAARTGLTPHTLRYYERDGLMLHDVGRSVSGHRRYTAQDLHWIELINRLRSTGMPIREIRRYADLVRAGSGNETERLALLRGHRQQVLSQLTQVQEHLGAIDRKIGIYLDRLEQQELGG</sequence>
<name>A0A7G9RBG6_9ACTN</name>
<reference evidence="3 4" key="1">
    <citation type="submission" date="2020-08" db="EMBL/GenBank/DDBJ databases">
        <title>Genome sequence of Nocardioides mesophilus KACC 16243T.</title>
        <authorList>
            <person name="Hyun D.-W."/>
            <person name="Bae J.-W."/>
        </authorList>
    </citation>
    <scope>NUCLEOTIDE SEQUENCE [LARGE SCALE GENOMIC DNA]</scope>
    <source>
        <strain evidence="3 4">KACC 16243</strain>
    </source>
</reference>
<dbReference type="Gene3D" id="1.10.1660.10">
    <property type="match status" value="1"/>
</dbReference>
<dbReference type="EMBL" id="CP060713">
    <property type="protein sequence ID" value="QNN52941.1"/>
    <property type="molecule type" value="Genomic_DNA"/>
</dbReference>
<organism evidence="3 4">
    <name type="scientific">Nocardioides mesophilus</name>
    <dbReference type="NCBI Taxonomy" id="433659"/>
    <lineage>
        <taxon>Bacteria</taxon>
        <taxon>Bacillati</taxon>
        <taxon>Actinomycetota</taxon>
        <taxon>Actinomycetes</taxon>
        <taxon>Propionibacteriales</taxon>
        <taxon>Nocardioidaceae</taxon>
        <taxon>Nocardioides</taxon>
    </lineage>
</organism>
<dbReference type="GO" id="GO:0003677">
    <property type="term" value="F:DNA binding"/>
    <property type="evidence" value="ECO:0007669"/>
    <property type="project" value="UniProtKB-KW"/>
</dbReference>
<dbReference type="GO" id="GO:0003700">
    <property type="term" value="F:DNA-binding transcription factor activity"/>
    <property type="evidence" value="ECO:0007669"/>
    <property type="project" value="InterPro"/>
</dbReference>
<protein>
    <submittedName>
        <fullName evidence="3">MerR family transcriptional regulator</fullName>
    </submittedName>
</protein>
<keyword evidence="4" id="KW-1185">Reference proteome</keyword>
<dbReference type="RefSeq" id="WP_187578783.1">
    <property type="nucleotide sequence ID" value="NZ_CP060713.1"/>
</dbReference>
<dbReference type="KEGG" id="nmes:H9L09_21440"/>
<dbReference type="SMART" id="SM00422">
    <property type="entry name" value="HTH_MERR"/>
    <property type="match status" value="1"/>
</dbReference>
<dbReference type="PANTHER" id="PTHR30204">
    <property type="entry name" value="REDOX-CYCLING DRUG-SENSING TRANSCRIPTIONAL ACTIVATOR SOXR"/>
    <property type="match status" value="1"/>
</dbReference>
<dbReference type="InterPro" id="IPR000551">
    <property type="entry name" value="MerR-type_HTH_dom"/>
</dbReference>
<dbReference type="AlphaFoldDB" id="A0A7G9RBG6"/>
<dbReference type="PANTHER" id="PTHR30204:SF98">
    <property type="entry name" value="HTH-TYPE TRANSCRIPTIONAL REGULATOR ADHR"/>
    <property type="match status" value="1"/>
</dbReference>
<dbReference type="PROSITE" id="PS50937">
    <property type="entry name" value="HTH_MERR_2"/>
    <property type="match status" value="1"/>
</dbReference>
<dbReference type="InterPro" id="IPR009061">
    <property type="entry name" value="DNA-bd_dom_put_sf"/>
</dbReference>
<accession>A0A7G9RBG6</accession>
<evidence type="ECO:0000256" key="1">
    <source>
        <dbReference type="ARBA" id="ARBA00023125"/>
    </source>
</evidence>
<dbReference type="Proteomes" id="UP000515947">
    <property type="component" value="Chromosome"/>
</dbReference>
<gene>
    <name evidence="3" type="ORF">H9L09_21440</name>
</gene>
<feature type="domain" description="HTH merR-type" evidence="2">
    <location>
        <begin position="17"/>
        <end position="87"/>
    </location>
</feature>
<dbReference type="InterPro" id="IPR047057">
    <property type="entry name" value="MerR_fam"/>
</dbReference>
<dbReference type="CDD" id="cd01109">
    <property type="entry name" value="HTH_YyaN"/>
    <property type="match status" value="1"/>
</dbReference>
<evidence type="ECO:0000313" key="3">
    <source>
        <dbReference type="EMBL" id="QNN52941.1"/>
    </source>
</evidence>
<proteinExistence type="predicted"/>
<dbReference type="SUPFAM" id="SSF46955">
    <property type="entry name" value="Putative DNA-binding domain"/>
    <property type="match status" value="1"/>
</dbReference>
<evidence type="ECO:0000259" key="2">
    <source>
        <dbReference type="PROSITE" id="PS50937"/>
    </source>
</evidence>
<dbReference type="Pfam" id="PF13411">
    <property type="entry name" value="MerR_1"/>
    <property type="match status" value="1"/>
</dbReference>
<evidence type="ECO:0000313" key="4">
    <source>
        <dbReference type="Proteomes" id="UP000515947"/>
    </source>
</evidence>
<keyword evidence="1" id="KW-0238">DNA-binding</keyword>